<dbReference type="AlphaFoldDB" id="A0A1G7TX13"/>
<dbReference type="Pfam" id="PF07729">
    <property type="entry name" value="FCD"/>
    <property type="match status" value="1"/>
</dbReference>
<evidence type="ECO:0000313" key="6">
    <source>
        <dbReference type="Proteomes" id="UP000199009"/>
    </source>
</evidence>
<gene>
    <name evidence="5" type="ORF">SAMN04489810_0186</name>
</gene>
<dbReference type="PANTHER" id="PTHR43537">
    <property type="entry name" value="TRANSCRIPTIONAL REGULATOR, GNTR FAMILY"/>
    <property type="match status" value="1"/>
</dbReference>
<dbReference type="InterPro" id="IPR036388">
    <property type="entry name" value="WH-like_DNA-bd_sf"/>
</dbReference>
<dbReference type="InterPro" id="IPR008920">
    <property type="entry name" value="TF_FadR/GntR_C"/>
</dbReference>
<dbReference type="GO" id="GO:0003677">
    <property type="term" value="F:DNA binding"/>
    <property type="evidence" value="ECO:0007669"/>
    <property type="project" value="UniProtKB-KW"/>
</dbReference>
<dbReference type="Pfam" id="PF00392">
    <property type="entry name" value="GntR"/>
    <property type="match status" value="1"/>
</dbReference>
<name>A0A1G7TX13_9MICO</name>
<dbReference type="InterPro" id="IPR000524">
    <property type="entry name" value="Tscrpt_reg_HTH_GntR"/>
</dbReference>
<evidence type="ECO:0000256" key="1">
    <source>
        <dbReference type="ARBA" id="ARBA00023015"/>
    </source>
</evidence>
<evidence type="ECO:0000313" key="5">
    <source>
        <dbReference type="EMBL" id="SDG39768.1"/>
    </source>
</evidence>
<dbReference type="CDD" id="cd07377">
    <property type="entry name" value="WHTH_GntR"/>
    <property type="match status" value="1"/>
</dbReference>
<evidence type="ECO:0000256" key="3">
    <source>
        <dbReference type="ARBA" id="ARBA00023163"/>
    </source>
</evidence>
<dbReference type="Gene3D" id="1.20.120.530">
    <property type="entry name" value="GntR ligand-binding domain-like"/>
    <property type="match status" value="1"/>
</dbReference>
<evidence type="ECO:0000259" key="4">
    <source>
        <dbReference type="PROSITE" id="PS50949"/>
    </source>
</evidence>
<keyword evidence="6" id="KW-1185">Reference proteome</keyword>
<dbReference type="InterPro" id="IPR011711">
    <property type="entry name" value="GntR_C"/>
</dbReference>
<dbReference type="PROSITE" id="PS50949">
    <property type="entry name" value="HTH_GNTR"/>
    <property type="match status" value="1"/>
</dbReference>
<dbReference type="STRING" id="370764.SAMN04489810_0186"/>
<dbReference type="RefSeq" id="WP_172825570.1">
    <property type="nucleotide sequence ID" value="NZ_LT629692.1"/>
</dbReference>
<sequence>MSFHGGAEQARASDRVAEELLLLIRRDRISPGSRLAPETRLAVEFGVSRTVIREAISRLRARGVLRSEQGRGTFVLTIPTRAGAASWPVAGTDVAGMLEFRASLESESAALAARRRSPLHVRRLTAILDGADLSSPAAAVEADWEFHREIARTTGNGYFVAALESLGPGSIMVPPARLGEDDAALARAWEEHRAVIRAIANGDAMTAGAAMRAHLHNSMDRVDVHP</sequence>
<dbReference type="SUPFAM" id="SSF48008">
    <property type="entry name" value="GntR ligand-binding domain-like"/>
    <property type="match status" value="1"/>
</dbReference>
<dbReference type="SMART" id="SM00345">
    <property type="entry name" value="HTH_GNTR"/>
    <property type="match status" value="1"/>
</dbReference>
<dbReference type="PANTHER" id="PTHR43537:SF5">
    <property type="entry name" value="UXU OPERON TRANSCRIPTIONAL REGULATOR"/>
    <property type="match status" value="1"/>
</dbReference>
<dbReference type="SUPFAM" id="SSF46785">
    <property type="entry name" value="Winged helix' DNA-binding domain"/>
    <property type="match status" value="1"/>
</dbReference>
<dbReference type="Proteomes" id="UP000199009">
    <property type="component" value="Chromosome I"/>
</dbReference>
<evidence type="ECO:0000256" key="2">
    <source>
        <dbReference type="ARBA" id="ARBA00023125"/>
    </source>
</evidence>
<feature type="domain" description="HTH gntR-type" evidence="4">
    <location>
        <begin position="10"/>
        <end position="78"/>
    </location>
</feature>
<dbReference type="Gene3D" id="1.10.10.10">
    <property type="entry name" value="Winged helix-like DNA-binding domain superfamily/Winged helix DNA-binding domain"/>
    <property type="match status" value="1"/>
</dbReference>
<dbReference type="GO" id="GO:0003700">
    <property type="term" value="F:DNA-binding transcription factor activity"/>
    <property type="evidence" value="ECO:0007669"/>
    <property type="project" value="InterPro"/>
</dbReference>
<dbReference type="EMBL" id="LT629692">
    <property type="protein sequence ID" value="SDG39768.1"/>
    <property type="molecule type" value="Genomic_DNA"/>
</dbReference>
<organism evidence="5 6">
    <name type="scientific">Microbacterium pygmaeum</name>
    <dbReference type="NCBI Taxonomy" id="370764"/>
    <lineage>
        <taxon>Bacteria</taxon>
        <taxon>Bacillati</taxon>
        <taxon>Actinomycetota</taxon>
        <taxon>Actinomycetes</taxon>
        <taxon>Micrococcales</taxon>
        <taxon>Microbacteriaceae</taxon>
        <taxon>Microbacterium</taxon>
    </lineage>
</organism>
<reference evidence="5 6" key="1">
    <citation type="submission" date="2016-10" db="EMBL/GenBank/DDBJ databases">
        <authorList>
            <person name="de Groot N.N."/>
        </authorList>
    </citation>
    <scope>NUCLEOTIDE SEQUENCE [LARGE SCALE GENOMIC DNA]</scope>
    <source>
        <strain evidence="5 6">DSM 23142</strain>
    </source>
</reference>
<protein>
    <submittedName>
        <fullName evidence="5">DNA-binding transcriptional regulator, FadR family</fullName>
    </submittedName>
</protein>
<dbReference type="SMART" id="SM00895">
    <property type="entry name" value="FCD"/>
    <property type="match status" value="1"/>
</dbReference>
<accession>A0A1G7TX13</accession>
<keyword evidence="3" id="KW-0804">Transcription</keyword>
<dbReference type="InterPro" id="IPR036390">
    <property type="entry name" value="WH_DNA-bd_sf"/>
</dbReference>
<proteinExistence type="predicted"/>
<keyword evidence="2 5" id="KW-0238">DNA-binding</keyword>
<dbReference type="PRINTS" id="PR00035">
    <property type="entry name" value="HTHGNTR"/>
</dbReference>
<keyword evidence="1" id="KW-0805">Transcription regulation</keyword>